<gene>
    <name evidence="2" type="ORF">FLB_12560</name>
</gene>
<feature type="signal peptide" evidence="1">
    <location>
        <begin position="1"/>
        <end position="18"/>
    </location>
</feature>
<dbReference type="Proteomes" id="UP000093807">
    <property type="component" value="Unassembled WGS sequence"/>
</dbReference>
<dbReference type="PATRIC" id="fig|29536.5.peg.1325"/>
<dbReference type="RefSeq" id="WP_064715081.1">
    <property type="nucleotide sequence ID" value="NZ_JMTM01000035.1"/>
</dbReference>
<dbReference type="EMBL" id="JMTM01000035">
    <property type="protein sequence ID" value="OAZ04262.1"/>
    <property type="molecule type" value="Genomic_DNA"/>
</dbReference>
<feature type="chain" id="PRO_5008286893" description="CarboxypepD_reg-like domain-containing protein" evidence="1">
    <location>
        <begin position="19"/>
        <end position="387"/>
    </location>
</feature>
<evidence type="ECO:0000313" key="3">
    <source>
        <dbReference type="Proteomes" id="UP000093807"/>
    </source>
</evidence>
<accession>A0A199XS66</accession>
<evidence type="ECO:0008006" key="4">
    <source>
        <dbReference type="Google" id="ProtNLM"/>
    </source>
</evidence>
<keyword evidence="1" id="KW-0732">Signal</keyword>
<protein>
    <recommendedName>
        <fullName evidence="4">CarboxypepD_reg-like domain-containing protein</fullName>
    </recommendedName>
</protein>
<name>A0A199XS66_9FLAO</name>
<organism evidence="2 3">
    <name type="scientific">Flavobacterium succinicans</name>
    <dbReference type="NCBI Taxonomy" id="29536"/>
    <lineage>
        <taxon>Bacteria</taxon>
        <taxon>Pseudomonadati</taxon>
        <taxon>Bacteroidota</taxon>
        <taxon>Flavobacteriia</taxon>
        <taxon>Flavobacteriales</taxon>
        <taxon>Flavobacteriaceae</taxon>
        <taxon>Flavobacterium</taxon>
    </lineage>
</organism>
<proteinExistence type="predicted"/>
<keyword evidence="3" id="KW-1185">Reference proteome</keyword>
<comment type="caution">
    <text evidence="2">The sequence shown here is derived from an EMBL/GenBank/DDBJ whole genome shotgun (WGS) entry which is preliminary data.</text>
</comment>
<sequence>MKRILLFFLVMASTSVLAQKVERALIVKDMDTQLPIEDVTVLVAKTNQILMSNKEGEVSFMVNGNSNIQFSHPSYVGITVRPAMLKQSGNVVYLKSSLNKLDELVVTRQHPQKILKSLVANSIKKFNVPARLKVFCREFFKLNGVYSYYTDGLLNFQIVGDQKKLNSTILVEQNRSFGVVEEEVSADLLGYNLNNIMENYYTFKYLTPILDPKAKDSYYFLVRAYSENDTYYILTATPLDNSKGLLDEFKIIYDKQKNLIIEVSSKLSELSLAKTENTTKTGAKNIYMSNFKTTYRVEDANYFLVSSKEEIGFEKVYKKGTKNIQVSNYLVTTNFSNQNYTYREPQVFKEKTLINKGNSILTNYWDFSGLTATDEELRIISIIEKNM</sequence>
<dbReference type="OrthoDB" id="1307311at2"/>
<reference evidence="2 3" key="1">
    <citation type="submission" date="2016-06" db="EMBL/GenBank/DDBJ databases">
        <title>Draft genome sequence of Flavobacterium succinicans strain DD5b.</title>
        <authorList>
            <person name="Poehlein A."/>
            <person name="Daniel R."/>
            <person name="Simeonova D.D."/>
        </authorList>
    </citation>
    <scope>NUCLEOTIDE SEQUENCE [LARGE SCALE GENOMIC DNA]</scope>
    <source>
        <strain evidence="2 3">DD5b</strain>
    </source>
</reference>
<evidence type="ECO:0000313" key="2">
    <source>
        <dbReference type="EMBL" id="OAZ04262.1"/>
    </source>
</evidence>
<dbReference type="AlphaFoldDB" id="A0A199XS66"/>
<evidence type="ECO:0000256" key="1">
    <source>
        <dbReference type="SAM" id="SignalP"/>
    </source>
</evidence>